<dbReference type="Proteomes" id="UP000680714">
    <property type="component" value="Unassembled WGS sequence"/>
</dbReference>
<gene>
    <name evidence="5" type="ORF">KEC16_01205</name>
</gene>
<evidence type="ECO:0000259" key="3">
    <source>
        <dbReference type="Pfam" id="PF01648"/>
    </source>
</evidence>
<organism evidence="5 6">
    <name type="scientific">Magnetospirillum sulfuroxidans</name>
    <dbReference type="NCBI Taxonomy" id="611300"/>
    <lineage>
        <taxon>Bacteria</taxon>
        <taxon>Pseudomonadati</taxon>
        <taxon>Pseudomonadota</taxon>
        <taxon>Alphaproteobacteria</taxon>
        <taxon>Rhodospirillales</taxon>
        <taxon>Rhodospirillaceae</taxon>
        <taxon>Magnetospirillum</taxon>
    </lineage>
</organism>
<protein>
    <submittedName>
        <fullName evidence="5">4'-phosphopantetheinyl transferase superfamily protein</fullName>
    </submittedName>
</protein>
<dbReference type="InterPro" id="IPR050559">
    <property type="entry name" value="P-Pant_transferase_sf"/>
</dbReference>
<comment type="similarity">
    <text evidence="1">Belongs to the P-Pant transferase superfamily. Gsp/Sfp/HetI/AcpT family.</text>
</comment>
<dbReference type="Pfam" id="PF22624">
    <property type="entry name" value="AASDHPPT_N"/>
    <property type="match status" value="1"/>
</dbReference>
<dbReference type="SUPFAM" id="SSF56214">
    <property type="entry name" value="4'-phosphopantetheinyl transferase"/>
    <property type="match status" value="2"/>
</dbReference>
<dbReference type="InterPro" id="IPR055066">
    <property type="entry name" value="AASDHPPT_N"/>
</dbReference>
<keyword evidence="6" id="KW-1185">Reference proteome</keyword>
<dbReference type="PANTHER" id="PTHR12215:SF10">
    <property type="entry name" value="L-AMINOADIPATE-SEMIALDEHYDE DEHYDROGENASE-PHOSPHOPANTETHEINYL TRANSFERASE"/>
    <property type="match status" value="1"/>
</dbReference>
<feature type="domain" description="4'-phosphopantetheinyl transferase" evidence="3">
    <location>
        <begin position="112"/>
        <end position="215"/>
    </location>
</feature>
<accession>A0ABS5I9B8</accession>
<dbReference type="GO" id="GO:0016740">
    <property type="term" value="F:transferase activity"/>
    <property type="evidence" value="ECO:0007669"/>
    <property type="project" value="UniProtKB-KW"/>
</dbReference>
<dbReference type="InterPro" id="IPR008278">
    <property type="entry name" value="4-PPantetheinyl_Trfase_dom"/>
</dbReference>
<evidence type="ECO:0000313" key="6">
    <source>
        <dbReference type="Proteomes" id="UP000680714"/>
    </source>
</evidence>
<keyword evidence="2 5" id="KW-0808">Transferase</keyword>
<dbReference type="RefSeq" id="WP_211545831.1">
    <property type="nucleotide sequence ID" value="NZ_JAGTUF010000001.1"/>
</dbReference>
<feature type="domain" description="4'-phosphopantetheinyl transferase N-terminal" evidence="4">
    <location>
        <begin position="19"/>
        <end position="99"/>
    </location>
</feature>
<dbReference type="EMBL" id="JAGTUF010000001">
    <property type="protein sequence ID" value="MBR9970328.1"/>
    <property type="molecule type" value="Genomic_DNA"/>
</dbReference>
<name>A0ABS5I9B8_9PROT</name>
<evidence type="ECO:0000256" key="2">
    <source>
        <dbReference type="ARBA" id="ARBA00022679"/>
    </source>
</evidence>
<dbReference type="PANTHER" id="PTHR12215">
    <property type="entry name" value="PHOSPHOPANTETHEINE TRANSFERASE"/>
    <property type="match status" value="1"/>
</dbReference>
<dbReference type="InterPro" id="IPR037143">
    <property type="entry name" value="4-PPantetheinyl_Trfase_dom_sf"/>
</dbReference>
<evidence type="ECO:0000259" key="4">
    <source>
        <dbReference type="Pfam" id="PF22624"/>
    </source>
</evidence>
<proteinExistence type="inferred from homology"/>
<sequence>MSADRVEVWWLDVDGVGADQWAELTAVLDASEQARAARFHFDRDRQTYIAAHALGRRLLSAWAGGDPASWRFTIGDHGKPEVISPANGPCLRLNLSHTRGLAAAVLTEECDVGVDVEWLGRDPDCLGLGRRFFAAAECAVLEAAPPQRLAHTFLSFWTLKEAYIKAIGKGLAQPLDSFAFTLEPLSIAFTDTLADDPAHWRFHQAQPNDQHLLALALRHPHPDRVQVELRAMDF</sequence>
<reference evidence="5 6" key="1">
    <citation type="submission" date="2021-04" db="EMBL/GenBank/DDBJ databases">
        <title>Magnetospirillum sulfuroxidans sp. nov., a facultative chemolithoautotrophic sulfur-oxidizing alphaproteobacterium isolated from freshwater sediment and proposals for Paramagetospirillum gen. nov., and Magnetospirillaceae fam. nov.</title>
        <authorList>
            <person name="Koziaeva V."/>
            <person name="Geelhoed J.S."/>
            <person name="Sorokin D.Y."/>
            <person name="Grouzdev D.S."/>
        </authorList>
    </citation>
    <scope>NUCLEOTIDE SEQUENCE [LARGE SCALE GENOMIC DNA]</scope>
    <source>
        <strain evidence="5 6">J10</strain>
    </source>
</reference>
<comment type="caution">
    <text evidence="5">The sequence shown here is derived from an EMBL/GenBank/DDBJ whole genome shotgun (WGS) entry which is preliminary data.</text>
</comment>
<dbReference type="Pfam" id="PF01648">
    <property type="entry name" value="ACPS"/>
    <property type="match status" value="1"/>
</dbReference>
<evidence type="ECO:0000313" key="5">
    <source>
        <dbReference type="EMBL" id="MBR9970328.1"/>
    </source>
</evidence>
<dbReference type="Gene3D" id="3.90.470.20">
    <property type="entry name" value="4'-phosphopantetheinyl transferase domain"/>
    <property type="match status" value="2"/>
</dbReference>
<evidence type="ECO:0000256" key="1">
    <source>
        <dbReference type="ARBA" id="ARBA00010990"/>
    </source>
</evidence>